<reference evidence="7" key="2">
    <citation type="submission" date="2017-02" db="EMBL/GenBank/DDBJ databases">
        <title>Sunflower complete genome.</title>
        <authorList>
            <person name="Langlade N."/>
            <person name="Munos S."/>
        </authorList>
    </citation>
    <scope>NUCLEOTIDE SEQUENCE [LARGE SCALE GENOMIC DNA]</scope>
    <source>
        <tissue evidence="7">Leaves</tissue>
    </source>
</reference>
<dbReference type="Gene3D" id="3.20.20.80">
    <property type="entry name" value="Glycosidases"/>
    <property type="match status" value="1"/>
</dbReference>
<keyword evidence="3 5" id="KW-0624">Polysaccharide degradation</keyword>
<feature type="active site" description="Proton donor" evidence="4">
    <location>
        <position position="207"/>
    </location>
</feature>
<dbReference type="GO" id="GO:0005983">
    <property type="term" value="P:starch catabolic process"/>
    <property type="evidence" value="ECO:0000318"/>
    <property type="project" value="GO_Central"/>
</dbReference>
<reference evidence="6 8" key="1">
    <citation type="journal article" date="2017" name="Nature">
        <title>The sunflower genome provides insights into oil metabolism, flowering and Asterid evolution.</title>
        <authorList>
            <person name="Badouin H."/>
            <person name="Gouzy J."/>
            <person name="Grassa C.J."/>
            <person name="Murat F."/>
            <person name="Staton S.E."/>
            <person name="Cottret L."/>
            <person name="Lelandais-Briere C."/>
            <person name="Owens G.L."/>
            <person name="Carrere S."/>
            <person name="Mayjonade B."/>
            <person name="Legrand L."/>
            <person name="Gill N."/>
            <person name="Kane N.C."/>
            <person name="Bowers J.E."/>
            <person name="Hubner S."/>
            <person name="Bellec A."/>
            <person name="Berard A."/>
            <person name="Berges H."/>
            <person name="Blanchet N."/>
            <person name="Boniface M.C."/>
            <person name="Brunel D."/>
            <person name="Catrice O."/>
            <person name="Chaidir N."/>
            <person name="Claudel C."/>
            <person name="Donnadieu C."/>
            <person name="Faraut T."/>
            <person name="Fievet G."/>
            <person name="Helmstetter N."/>
            <person name="King M."/>
            <person name="Knapp S.J."/>
            <person name="Lai Z."/>
            <person name="Le Paslier M.C."/>
            <person name="Lippi Y."/>
            <person name="Lorenzon L."/>
            <person name="Mandel J.R."/>
            <person name="Marage G."/>
            <person name="Marchand G."/>
            <person name="Marquand E."/>
            <person name="Bret-Mestries E."/>
            <person name="Morien E."/>
            <person name="Nambeesan S."/>
            <person name="Nguyen T."/>
            <person name="Pegot-Espagnet P."/>
            <person name="Pouilly N."/>
            <person name="Raftis F."/>
            <person name="Sallet E."/>
            <person name="Schiex T."/>
            <person name="Thomas J."/>
            <person name="Vandecasteele C."/>
            <person name="Vares D."/>
            <person name="Vear F."/>
            <person name="Vautrin S."/>
            <person name="Crespi M."/>
            <person name="Mangin B."/>
            <person name="Burke J.M."/>
            <person name="Salse J."/>
            <person name="Munos S."/>
            <person name="Vincourt P."/>
            <person name="Rieseberg L.H."/>
            <person name="Langlade N.B."/>
        </authorList>
    </citation>
    <scope>NUCLEOTIDE SEQUENCE [LARGE SCALE GENOMIC DNA]</scope>
    <source>
        <strain evidence="8">cv. SF193</strain>
        <tissue evidence="6">Leaves</tissue>
    </source>
</reference>
<dbReference type="InterPro" id="IPR001554">
    <property type="entry name" value="Glyco_hydro_14"/>
</dbReference>
<evidence type="ECO:0000313" key="7">
    <source>
        <dbReference type="EMBL" id="OTG29625.1"/>
    </source>
</evidence>
<dbReference type="Proteomes" id="UP000215914">
    <property type="component" value="Chromosome 4"/>
</dbReference>
<evidence type="ECO:0000256" key="3">
    <source>
        <dbReference type="ARBA" id="ARBA00023326"/>
    </source>
</evidence>
<dbReference type="SMR" id="A0A251V1X9"/>
<dbReference type="EMBL" id="MNCJ02000319">
    <property type="protein sequence ID" value="KAF5811939.1"/>
    <property type="molecule type" value="Genomic_DNA"/>
</dbReference>
<keyword evidence="5 7" id="KW-0378">Hydrolase</keyword>
<dbReference type="SUPFAM" id="SSF51445">
    <property type="entry name" value="(Trans)glycosidases"/>
    <property type="match status" value="1"/>
</dbReference>
<dbReference type="OMA" id="YETNSHA"/>
<dbReference type="PANTHER" id="PTHR31352">
    <property type="entry name" value="BETA-AMYLASE 1, CHLOROPLASTIC"/>
    <property type="match status" value="1"/>
</dbReference>
<evidence type="ECO:0000256" key="5">
    <source>
        <dbReference type="RuleBase" id="RU000509"/>
    </source>
</evidence>
<dbReference type="GO" id="GO:0009507">
    <property type="term" value="C:chloroplast"/>
    <property type="evidence" value="ECO:0000318"/>
    <property type="project" value="GO_Central"/>
</dbReference>
<comment type="catalytic activity">
    <reaction evidence="5">
        <text>Hydrolysis of (1-&gt;4)-alpha-D-glucosidic linkages in polysaccharides so as to remove successive maltose units from the non-reducing ends of the chains.</text>
        <dbReference type="EC" id="3.2.1.2"/>
    </reaction>
</comment>
<dbReference type="AlphaFoldDB" id="A0A251V1X9"/>
<dbReference type="PRINTS" id="PR00842">
    <property type="entry name" value="GLHYDLASE14B"/>
</dbReference>
<dbReference type="InParanoid" id="A0A251V1X9"/>
<gene>
    <name evidence="7" type="ORF">HannXRQ_Chr04g0124321</name>
    <name evidence="6" type="ORF">HanXRQr2_Chr04g0187091</name>
</gene>
<reference evidence="6" key="3">
    <citation type="submission" date="2020-06" db="EMBL/GenBank/DDBJ databases">
        <title>Helianthus annuus Genome sequencing and assembly Release 2.</title>
        <authorList>
            <person name="Gouzy J."/>
            <person name="Langlade N."/>
            <person name="Munos S."/>
        </authorList>
    </citation>
    <scope>NUCLEOTIDE SEQUENCE</scope>
    <source>
        <tissue evidence="6">Leaves</tissue>
    </source>
</reference>
<evidence type="ECO:0000256" key="1">
    <source>
        <dbReference type="ARBA" id="ARBA00005652"/>
    </source>
</evidence>
<protein>
    <recommendedName>
        <fullName evidence="5">Beta-amylase</fullName>
        <ecNumber evidence="5">3.2.1.2</ecNumber>
    </recommendedName>
</protein>
<comment type="similarity">
    <text evidence="1 5">Belongs to the glycosyl hydrolase 14 family.</text>
</comment>
<dbReference type="PRINTS" id="PR00750">
    <property type="entry name" value="BETAAMYLASE"/>
</dbReference>
<feature type="active site" description="Proton acceptor" evidence="4">
    <location>
        <position position="403"/>
    </location>
</feature>
<dbReference type="GO" id="GO:0016161">
    <property type="term" value="F:beta-amylase activity"/>
    <property type="evidence" value="ECO:0000318"/>
    <property type="project" value="GO_Central"/>
</dbReference>
<evidence type="ECO:0000256" key="4">
    <source>
        <dbReference type="PIRSR" id="PIRSR601554-1"/>
    </source>
</evidence>
<name>A0A251V1X9_HELAN</name>
<keyword evidence="5 6" id="KW-0326">Glycosidase</keyword>
<evidence type="ECO:0000256" key="2">
    <source>
        <dbReference type="ARBA" id="ARBA00023277"/>
    </source>
</evidence>
<dbReference type="InterPro" id="IPR017853">
    <property type="entry name" value="GH"/>
</dbReference>
<dbReference type="InterPro" id="IPR001371">
    <property type="entry name" value="Glyco_hydro_14B_pln"/>
</dbReference>
<proteinExistence type="inferred from homology"/>
<accession>A0A251V1X9</accession>
<dbReference type="STRING" id="4232.A0A251V1X9"/>
<organism evidence="7 8">
    <name type="scientific">Helianthus annuus</name>
    <name type="common">Common sunflower</name>
    <dbReference type="NCBI Taxonomy" id="4232"/>
    <lineage>
        <taxon>Eukaryota</taxon>
        <taxon>Viridiplantae</taxon>
        <taxon>Streptophyta</taxon>
        <taxon>Embryophyta</taxon>
        <taxon>Tracheophyta</taxon>
        <taxon>Spermatophyta</taxon>
        <taxon>Magnoliopsida</taxon>
        <taxon>eudicotyledons</taxon>
        <taxon>Gunneridae</taxon>
        <taxon>Pentapetalae</taxon>
        <taxon>asterids</taxon>
        <taxon>campanulids</taxon>
        <taxon>Asterales</taxon>
        <taxon>Asteraceae</taxon>
        <taxon>Asteroideae</taxon>
        <taxon>Heliantheae alliance</taxon>
        <taxon>Heliantheae</taxon>
        <taxon>Helianthus</taxon>
    </lineage>
</organism>
<dbReference type="Pfam" id="PF01373">
    <property type="entry name" value="Glyco_hydro_14"/>
    <property type="match status" value="1"/>
</dbReference>
<keyword evidence="2 5" id="KW-0119">Carbohydrate metabolism</keyword>
<keyword evidence="8" id="KW-1185">Reference proteome</keyword>
<evidence type="ECO:0000313" key="8">
    <source>
        <dbReference type="Proteomes" id="UP000215914"/>
    </source>
</evidence>
<dbReference type="EC" id="3.2.1.2" evidence="5"/>
<dbReference type="EMBL" id="CM007893">
    <property type="protein sequence ID" value="OTG29625.1"/>
    <property type="molecule type" value="Genomic_DNA"/>
</dbReference>
<evidence type="ECO:0000313" key="6">
    <source>
        <dbReference type="EMBL" id="KAF5811939.1"/>
    </source>
</evidence>
<dbReference type="PANTHER" id="PTHR31352:SF58">
    <property type="entry name" value="BETA-AMYLASE 2, CHLOROPLASTIC"/>
    <property type="match status" value="1"/>
</dbReference>
<sequence length="468" mass="53750">MLHVDRSCSKKRRLTQQRCHTSSDQDAWDFTGTPYVPVYVKLPLGIINMECELVDPDGLRKQLETLKSVDVDGVMVDTWWGIVEANNPQQYNWKGYKQLFSIVRELGLKLQVVMSFHEARDDDVRIPLPKWIKKIGLENDNIYFTDGDGSVNTECLTWGIDEEPVLRGRTAVEVYFEYMQSFQDEFSEFFNTRSISRIQIGLGARGELRYPSNHVKNGWKYPGIGEFQCYDEYLRKCLKKAAEAIGIPKWGSPPDGAGSYNDEPEDTDFFCKCGDYNRPYGRFFLNWYSQYLIDHGDRVLTKAKLAFGDTPVSVKLPGIYWWYETNSHAAEMTAGYYNSVTRDGYAPIASMLKKHEAALNFTCVDLSTVDEQKDFPEAKVDPEGLVCQVLNAAWDAGIPVAGENALPCYDSEEYDKILEHVKPRNVPGFMRLSAFTYDRLNQDLLEEDNLKEFQLFVKRMHGEDEEDL</sequence>
<dbReference type="Gramene" id="mRNA:HanXRQr2_Chr04g0187091">
    <property type="protein sequence ID" value="mRNA:HanXRQr2_Chr04g0187091"/>
    <property type="gene ID" value="HanXRQr2_Chr04g0187091"/>
</dbReference>